<feature type="transmembrane region" description="Helical" evidence="6">
    <location>
        <begin position="119"/>
        <end position="136"/>
    </location>
</feature>
<keyword evidence="4 6" id="KW-1133">Transmembrane helix</keyword>
<feature type="transmembrane region" description="Helical" evidence="6">
    <location>
        <begin position="233"/>
        <end position="248"/>
    </location>
</feature>
<dbReference type="PANTHER" id="PTHR30474">
    <property type="entry name" value="CELL CYCLE PROTEIN"/>
    <property type="match status" value="1"/>
</dbReference>
<dbReference type="GO" id="GO:0015648">
    <property type="term" value="F:lipid-linked peptidoglycan transporter activity"/>
    <property type="evidence" value="ECO:0007669"/>
    <property type="project" value="TreeGrafter"/>
</dbReference>
<reference evidence="7 8" key="1">
    <citation type="submission" date="2018-12" db="EMBL/GenBank/DDBJ databases">
        <authorList>
            <person name="Sun L."/>
            <person name="Chen Z."/>
        </authorList>
    </citation>
    <scope>NUCLEOTIDE SEQUENCE [LARGE SCALE GENOMIC DNA]</scope>
    <source>
        <strain evidence="7 8">3-5-3</strain>
    </source>
</reference>
<organism evidence="7 8">
    <name type="scientific">Paenibacillus zeisoli</name>
    <dbReference type="NCBI Taxonomy" id="2496267"/>
    <lineage>
        <taxon>Bacteria</taxon>
        <taxon>Bacillati</taxon>
        <taxon>Bacillota</taxon>
        <taxon>Bacilli</taxon>
        <taxon>Bacillales</taxon>
        <taxon>Paenibacillaceae</taxon>
        <taxon>Paenibacillus</taxon>
    </lineage>
</organism>
<feature type="transmembrane region" description="Helical" evidence="6">
    <location>
        <begin position="255"/>
        <end position="273"/>
    </location>
</feature>
<dbReference type="RefSeq" id="WP_127200867.1">
    <property type="nucleotide sequence ID" value="NZ_RZNX01000013.1"/>
</dbReference>
<dbReference type="PANTHER" id="PTHR30474:SF1">
    <property type="entry name" value="PEPTIDOGLYCAN GLYCOSYLTRANSFERASE MRDB"/>
    <property type="match status" value="1"/>
</dbReference>
<protein>
    <submittedName>
        <fullName evidence="7">FtsW/RodA/SpoVE family cell cycle protein</fullName>
    </submittedName>
</protein>
<dbReference type="Pfam" id="PF01098">
    <property type="entry name" value="FTSW_RODA_SPOVE"/>
    <property type="match status" value="1"/>
</dbReference>
<dbReference type="GO" id="GO:0005886">
    <property type="term" value="C:plasma membrane"/>
    <property type="evidence" value="ECO:0007669"/>
    <property type="project" value="TreeGrafter"/>
</dbReference>
<feature type="transmembrane region" description="Helical" evidence="6">
    <location>
        <begin position="376"/>
        <end position="402"/>
    </location>
</feature>
<dbReference type="EMBL" id="RZNX01000013">
    <property type="protein sequence ID" value="RUT27947.1"/>
    <property type="molecule type" value="Genomic_DNA"/>
</dbReference>
<gene>
    <name evidence="7" type="ORF">EJP77_19130</name>
</gene>
<evidence type="ECO:0000256" key="3">
    <source>
        <dbReference type="ARBA" id="ARBA00022960"/>
    </source>
</evidence>
<name>A0A3S1D6U0_9BACL</name>
<feature type="transmembrane region" description="Helical" evidence="6">
    <location>
        <begin position="211"/>
        <end position="227"/>
    </location>
</feature>
<keyword evidence="2 6" id="KW-0812">Transmembrane</keyword>
<dbReference type="Proteomes" id="UP000272464">
    <property type="component" value="Unassembled WGS sequence"/>
</dbReference>
<evidence type="ECO:0000256" key="2">
    <source>
        <dbReference type="ARBA" id="ARBA00022692"/>
    </source>
</evidence>
<feature type="transmembrane region" description="Helical" evidence="6">
    <location>
        <begin position="143"/>
        <end position="160"/>
    </location>
</feature>
<dbReference type="NCBIfam" id="NF038403">
    <property type="entry name" value="perm_prefix_1"/>
    <property type="match status" value="1"/>
</dbReference>
<dbReference type="GO" id="GO:0008360">
    <property type="term" value="P:regulation of cell shape"/>
    <property type="evidence" value="ECO:0007669"/>
    <property type="project" value="UniProtKB-KW"/>
</dbReference>
<evidence type="ECO:0000256" key="5">
    <source>
        <dbReference type="ARBA" id="ARBA00023136"/>
    </source>
</evidence>
<dbReference type="InterPro" id="IPR047928">
    <property type="entry name" value="Perm_prefix_1"/>
</dbReference>
<dbReference type="InterPro" id="IPR001182">
    <property type="entry name" value="FtsW/RodA"/>
</dbReference>
<dbReference type="AlphaFoldDB" id="A0A3S1D6U0"/>
<dbReference type="GO" id="GO:0032153">
    <property type="term" value="C:cell division site"/>
    <property type="evidence" value="ECO:0007669"/>
    <property type="project" value="TreeGrafter"/>
</dbReference>
<keyword evidence="8" id="KW-1185">Reference proteome</keyword>
<evidence type="ECO:0000256" key="1">
    <source>
        <dbReference type="ARBA" id="ARBA00004141"/>
    </source>
</evidence>
<evidence type="ECO:0000313" key="8">
    <source>
        <dbReference type="Proteomes" id="UP000272464"/>
    </source>
</evidence>
<evidence type="ECO:0000256" key="6">
    <source>
        <dbReference type="SAM" id="Phobius"/>
    </source>
</evidence>
<accession>A0A3S1D6U0</accession>
<evidence type="ECO:0000313" key="7">
    <source>
        <dbReference type="EMBL" id="RUT27947.1"/>
    </source>
</evidence>
<comment type="caution">
    <text evidence="7">The sequence shown here is derived from an EMBL/GenBank/DDBJ whole genome shotgun (WGS) entry which is preliminary data.</text>
</comment>
<evidence type="ECO:0000256" key="4">
    <source>
        <dbReference type="ARBA" id="ARBA00022989"/>
    </source>
</evidence>
<keyword evidence="5 6" id="KW-0472">Membrane</keyword>
<keyword evidence="3" id="KW-0133">Cell shape</keyword>
<feature type="transmembrane region" description="Helical" evidence="6">
    <location>
        <begin position="180"/>
        <end position="199"/>
    </location>
</feature>
<feature type="transmembrane region" description="Helical" evidence="6">
    <location>
        <begin position="334"/>
        <end position="355"/>
    </location>
</feature>
<dbReference type="GO" id="GO:0051301">
    <property type="term" value="P:cell division"/>
    <property type="evidence" value="ECO:0007669"/>
    <property type="project" value="InterPro"/>
</dbReference>
<feature type="transmembrane region" description="Helical" evidence="6">
    <location>
        <begin position="408"/>
        <end position="430"/>
    </location>
</feature>
<feature type="transmembrane region" description="Helical" evidence="6">
    <location>
        <begin position="76"/>
        <end position="99"/>
    </location>
</feature>
<comment type="subcellular location">
    <subcellularLocation>
        <location evidence="1">Membrane</location>
        <topology evidence="1">Multi-pass membrane protein</topology>
    </subcellularLocation>
</comment>
<proteinExistence type="predicted"/>
<dbReference type="OrthoDB" id="2192428at2"/>
<sequence>MDDQRRFFLDRVCTQVKAKEVHPSVREELDNHLEELIEARLDQGYEADEAVNWAVAQMGDPDVLGKQLHQVHRPRINFGLILIVLFFAAVSIISMWSVVESYTANASKFASAGILEKQVFFLLLGIAVMIGVYFLDYRKLYKAAWYLYGFVMLGFIFTFNSPFMAGQHRYIILGSLAWDWANISTYFLLIAIAGILQQLSKFKKGLMKRKFAELIIVGIPILIFIRLPALAELGFYLIGCTGLYAWMYRRKISVAVGIGIGALISLASGYLYLSNGRFIHMRDTIAGAFNPYIDPNGYGYVYVHTREAVQSAGWWGRGLGAPLKELPFLQSDSIVTYLLYSFGWGAGIILAIAVLMLIHRMIAAYKRVDDKYGKSLILVIIMMLGARLVYGLGMSIGYAPIIGVTFPLVGYGGSHLLIEFAAVGLLLSIYRRKDIIRAASSSVSTS</sequence>